<dbReference type="SUPFAM" id="SSF53098">
    <property type="entry name" value="Ribonuclease H-like"/>
    <property type="match status" value="1"/>
</dbReference>
<dbReference type="InterPro" id="IPR003100">
    <property type="entry name" value="PAZ_dom"/>
</dbReference>
<feature type="region of interest" description="Disordered" evidence="2">
    <location>
        <begin position="263"/>
        <end position="305"/>
    </location>
</feature>
<proteinExistence type="inferred from homology"/>
<evidence type="ECO:0000313" key="4">
    <source>
        <dbReference type="EMBL" id="WIA08865.1"/>
    </source>
</evidence>
<gene>
    <name evidence="4" type="ORF">OEZ85_008286</name>
</gene>
<dbReference type="Pfam" id="PF02171">
    <property type="entry name" value="Piwi"/>
    <property type="match status" value="1"/>
</dbReference>
<dbReference type="InterPro" id="IPR036397">
    <property type="entry name" value="RNaseH_sf"/>
</dbReference>
<dbReference type="Gene3D" id="2.170.260.10">
    <property type="entry name" value="paz domain"/>
    <property type="match status" value="1"/>
</dbReference>
<dbReference type="EMBL" id="CP126208">
    <property type="protein sequence ID" value="WIA08865.1"/>
    <property type="molecule type" value="Genomic_DNA"/>
</dbReference>
<keyword evidence="5" id="KW-1185">Reference proteome</keyword>
<dbReference type="Gene3D" id="3.30.420.10">
    <property type="entry name" value="Ribonuclease H-like superfamily/Ribonuclease H"/>
    <property type="match status" value="1"/>
</dbReference>
<dbReference type="InterPro" id="IPR012337">
    <property type="entry name" value="RNaseH-like_sf"/>
</dbReference>
<feature type="region of interest" description="Disordered" evidence="2">
    <location>
        <begin position="17"/>
        <end position="60"/>
    </location>
</feature>
<dbReference type="SUPFAM" id="SSF101690">
    <property type="entry name" value="PAZ domain"/>
    <property type="match status" value="1"/>
</dbReference>
<dbReference type="PANTHER" id="PTHR22891">
    <property type="entry name" value="EUKARYOTIC TRANSLATION INITIATION FACTOR 2C"/>
    <property type="match status" value="1"/>
</dbReference>
<dbReference type="InterPro" id="IPR003165">
    <property type="entry name" value="Piwi"/>
</dbReference>
<feature type="domain" description="Piwi" evidence="3">
    <location>
        <begin position="512"/>
        <end position="684"/>
    </location>
</feature>
<dbReference type="Pfam" id="PF09353">
    <property type="entry name" value="DUF1995"/>
    <property type="match status" value="1"/>
</dbReference>
<dbReference type="SMART" id="SM00950">
    <property type="entry name" value="Piwi"/>
    <property type="match status" value="1"/>
</dbReference>
<evidence type="ECO:0000313" key="5">
    <source>
        <dbReference type="Proteomes" id="UP001244341"/>
    </source>
</evidence>
<dbReference type="Pfam" id="PF02170">
    <property type="entry name" value="PAZ"/>
    <property type="match status" value="1"/>
</dbReference>
<accession>A0ABY8TIQ5</accession>
<dbReference type="InterPro" id="IPR036085">
    <property type="entry name" value="PAZ_dom_sf"/>
</dbReference>
<evidence type="ECO:0000259" key="3">
    <source>
        <dbReference type="PROSITE" id="PS50822"/>
    </source>
</evidence>
<name>A0ABY8TIQ5_TETOB</name>
<organism evidence="4 5">
    <name type="scientific">Tetradesmus obliquus</name>
    <name type="common">Green alga</name>
    <name type="synonym">Acutodesmus obliquus</name>
    <dbReference type="NCBI Taxonomy" id="3088"/>
    <lineage>
        <taxon>Eukaryota</taxon>
        <taxon>Viridiplantae</taxon>
        <taxon>Chlorophyta</taxon>
        <taxon>core chlorophytes</taxon>
        <taxon>Chlorophyceae</taxon>
        <taxon>CS clade</taxon>
        <taxon>Sphaeropleales</taxon>
        <taxon>Scenedesmaceae</taxon>
        <taxon>Tetradesmus</taxon>
    </lineage>
</organism>
<evidence type="ECO:0000256" key="1">
    <source>
        <dbReference type="ARBA" id="ARBA00008201"/>
    </source>
</evidence>
<dbReference type="CDD" id="cd02846">
    <property type="entry name" value="PAZ_argonaute_like"/>
    <property type="match status" value="1"/>
</dbReference>
<feature type="compositionally biased region" description="Gly residues" evidence="2">
    <location>
        <begin position="288"/>
        <end position="305"/>
    </location>
</feature>
<reference evidence="4 5" key="1">
    <citation type="submission" date="2023-05" db="EMBL/GenBank/DDBJ databases">
        <title>A 100% complete, gapless, phased diploid assembly of the Scenedesmus obliquus UTEX 3031 genome.</title>
        <authorList>
            <person name="Biondi T.C."/>
            <person name="Hanschen E.R."/>
            <person name="Kwon T."/>
            <person name="Eng W."/>
            <person name="Kruse C.P.S."/>
            <person name="Koehler S.I."/>
            <person name="Kunde Y."/>
            <person name="Gleasner C.D."/>
            <person name="You Mak K.T."/>
            <person name="Polle J."/>
            <person name="Hovde B.T."/>
            <person name="Starkenburg S.R."/>
        </authorList>
    </citation>
    <scope>NUCLEOTIDE SEQUENCE [LARGE SCALE GENOMIC DNA]</scope>
    <source>
        <strain evidence="4 5">DOE0152z</strain>
    </source>
</reference>
<feature type="compositionally biased region" description="Low complexity" evidence="2">
    <location>
        <begin position="271"/>
        <end position="287"/>
    </location>
</feature>
<sequence>MLGMRLRCSFRRSADLAVSASQLRPPPLRSPAPGGDRGPRRNTNTQQQRQRPGQAPSRRLRDAADHLRDLWQRLRPQDVDKDPATGICLAPATPGQLGQPVRLLTNHLAISKLQAAARYRITITPKAQAAAAAAPSSKQQPGSKPAAAAIPLDVRQQLLEQAAKQQGWAKDSWMYDASSNRLFSLQQLPARGSVEVAGGKGGTSIYEVSISLEAAAGQPTTPGSTDEAHTLQQLSLVLKASLQAALLPQGAVETARALLLPRGNSSTAQPAGPAAAAAGRGSAAAGRGARGGRGGRGGGRGGGGAGRGGVLQWWSGLRYGVKPGQQSLTVQLDTTSGAVLPAGPLAELLAAAAGVASPAALCKDRRLLAAAERDVKGAKVSVDHRPGARVNVWGLDPRTPQQFKFKLKGSSKETTVADYFRSAYPTMRFSHLHDWPCVMVSQTGAAVPLEVCSIAKPQPRRTLTDRQTADLIKLAALPPEQRLAEIMRLVRQAFSSWQLPLLKAWGVTISPQLLQEQTPGHEIVLGLQQGLLQLLQERQQASRQLPGALLVYRDGVSDSQYLAVLQQEVPALRAACRELGGAQYNPKVTYVVVSKSHGTRLFPDPSDDNGSDGCTGNTRPGTVVDSGITAPLKYEFFLNSHAGIQGTNRPGRYNVLVDDSWLGPDGLQLITQHLASTYAACTRSHSHSQASRTDRRSIAARSQPENQFDVDNGSAEQLPVELGPRPDDILPDSLADAVAQAADATAAAINGGINRCQVEIHLPEYWDPISGPIFPNKGDQERFWRMTRRFVEALAAQTGATSVKAVYPDAGVAAMLTYQWTDKTFAVDSLNARRPVSPEDELVVICCPDPFGAEECQRTVRQVAEQDEKAGVMERPVVLFNQRLSSGDVGIGLNARRLRETFLKRFNVTYSLRPVADVGTVFRLYPGLWMVFVEEPELPGRYRMVKEQPNRPAGEALDEIIMQALNPGAAAGGEGQPQQQGLLGSIGSTMASMQRFMRSLSQ</sequence>
<dbReference type="PROSITE" id="PS50822">
    <property type="entry name" value="PIWI"/>
    <property type="match status" value="1"/>
</dbReference>
<feature type="compositionally biased region" description="Low complexity" evidence="2">
    <location>
        <begin position="41"/>
        <end position="54"/>
    </location>
</feature>
<protein>
    <recommendedName>
        <fullName evidence="3">Piwi domain-containing protein</fullName>
    </recommendedName>
</protein>
<dbReference type="Proteomes" id="UP001244341">
    <property type="component" value="Chromosome 1b"/>
</dbReference>
<dbReference type="InterPro" id="IPR018962">
    <property type="entry name" value="DUF1995"/>
</dbReference>
<feature type="region of interest" description="Disordered" evidence="2">
    <location>
        <begin position="601"/>
        <end position="621"/>
    </location>
</feature>
<comment type="similarity">
    <text evidence="1">Belongs to the argonaute family. Ago subfamily.</text>
</comment>
<evidence type="ECO:0000256" key="2">
    <source>
        <dbReference type="SAM" id="MobiDB-lite"/>
    </source>
</evidence>
<feature type="region of interest" description="Disordered" evidence="2">
    <location>
        <begin position="684"/>
        <end position="712"/>
    </location>
</feature>